<proteinExistence type="predicted"/>
<evidence type="ECO:0000313" key="2">
    <source>
        <dbReference type="Proteomes" id="UP000309584"/>
    </source>
</evidence>
<gene>
    <name evidence="1" type="ORF">CQA75_01605</name>
</gene>
<comment type="caution">
    <text evidence="1">The sequence shown here is derived from an EMBL/GenBank/DDBJ whole genome shotgun (WGS) entry which is preliminary data.</text>
</comment>
<accession>A0ABY2TKI2</accession>
<reference evidence="1 2" key="1">
    <citation type="submission" date="2018-05" db="EMBL/GenBank/DDBJ databases">
        <title>Novel Campyloabacter and Helicobacter Species and Strains.</title>
        <authorList>
            <person name="Mannion A.J."/>
            <person name="Shen Z."/>
            <person name="Fox J.G."/>
        </authorList>
    </citation>
    <scope>NUCLEOTIDE SEQUENCE [LARGE SCALE GENOMIC DNA]</scope>
    <source>
        <strain evidence="2">MIT10-5678</strain>
    </source>
</reference>
<organism evidence="1 2">
    <name type="scientific">Campylobacter taeniopygiae</name>
    <dbReference type="NCBI Taxonomy" id="2510188"/>
    <lineage>
        <taxon>Bacteria</taxon>
        <taxon>Pseudomonadati</taxon>
        <taxon>Campylobacterota</taxon>
        <taxon>Epsilonproteobacteria</taxon>
        <taxon>Campylobacterales</taxon>
        <taxon>Campylobacteraceae</taxon>
        <taxon>Campylobacter</taxon>
    </lineage>
</organism>
<dbReference type="EMBL" id="NXLY01000002">
    <property type="protein sequence ID" value="TKX34636.1"/>
    <property type="molecule type" value="Genomic_DNA"/>
</dbReference>
<dbReference type="Proteomes" id="UP000309584">
    <property type="component" value="Unassembled WGS sequence"/>
</dbReference>
<name>A0ABY2TKI2_9BACT</name>
<sequence length="178" mass="21945">MNLDSKTTNEILNEIKHEISYFKKREKYFSQVYNKLFDSKNEEYKKFTQEYEKNTQKYIDAYKKVLASEDDTWLAYSNETNKKILYAFYKAYERYPFINNAETLTDNKIFAVSDIDFDYFYFDNEFLVKKEDEVLEKLSKKHIKEYKKFKEKTLEKSKKNQSKRNRLQWFCYIFSNTR</sequence>
<keyword evidence="2" id="KW-1185">Reference proteome</keyword>
<evidence type="ECO:0000313" key="1">
    <source>
        <dbReference type="EMBL" id="TKX34636.1"/>
    </source>
</evidence>
<protein>
    <submittedName>
        <fullName evidence="1">Uncharacterized protein</fullName>
    </submittedName>
</protein>
<dbReference type="RefSeq" id="WP_137623315.1">
    <property type="nucleotide sequence ID" value="NZ_NXLY01000002.1"/>
</dbReference>